<dbReference type="Pfam" id="PF00534">
    <property type="entry name" value="Glycos_transf_1"/>
    <property type="match status" value="1"/>
</dbReference>
<organism evidence="3 4">
    <name type="scientific">Physocladia obscura</name>
    <dbReference type="NCBI Taxonomy" id="109957"/>
    <lineage>
        <taxon>Eukaryota</taxon>
        <taxon>Fungi</taxon>
        <taxon>Fungi incertae sedis</taxon>
        <taxon>Chytridiomycota</taxon>
        <taxon>Chytridiomycota incertae sedis</taxon>
        <taxon>Chytridiomycetes</taxon>
        <taxon>Chytridiales</taxon>
        <taxon>Chytriomycetaceae</taxon>
        <taxon>Physocladia</taxon>
    </lineage>
</organism>
<dbReference type="AlphaFoldDB" id="A0AAD5XJ12"/>
<feature type="domain" description="Glycosyl transferase family 1" evidence="2">
    <location>
        <begin position="47"/>
        <end position="117"/>
    </location>
</feature>
<protein>
    <recommendedName>
        <fullName evidence="2">Glycosyl transferase family 1 domain-containing protein</fullName>
    </recommendedName>
</protein>
<dbReference type="Gene3D" id="3.40.50.2000">
    <property type="entry name" value="Glycogen Phosphorylase B"/>
    <property type="match status" value="1"/>
</dbReference>
<reference evidence="3" key="1">
    <citation type="submission" date="2020-05" db="EMBL/GenBank/DDBJ databases">
        <title>Phylogenomic resolution of chytrid fungi.</title>
        <authorList>
            <person name="Stajich J.E."/>
            <person name="Amses K."/>
            <person name="Simmons R."/>
            <person name="Seto K."/>
            <person name="Myers J."/>
            <person name="Bonds A."/>
            <person name="Quandt C.A."/>
            <person name="Barry K."/>
            <person name="Liu P."/>
            <person name="Grigoriev I."/>
            <person name="Longcore J.E."/>
            <person name="James T.Y."/>
        </authorList>
    </citation>
    <scope>NUCLEOTIDE SEQUENCE</scope>
    <source>
        <strain evidence="3">JEL0513</strain>
    </source>
</reference>
<evidence type="ECO:0000313" key="4">
    <source>
        <dbReference type="Proteomes" id="UP001211907"/>
    </source>
</evidence>
<proteinExistence type="predicted"/>
<name>A0AAD5XJ12_9FUNG</name>
<dbReference type="Proteomes" id="UP001211907">
    <property type="component" value="Unassembled WGS sequence"/>
</dbReference>
<accession>A0AAD5XJ12</accession>
<keyword evidence="1" id="KW-0808">Transferase</keyword>
<dbReference type="SUPFAM" id="SSF53756">
    <property type="entry name" value="UDP-Glycosyltransferase/glycogen phosphorylase"/>
    <property type="match status" value="1"/>
</dbReference>
<comment type="caution">
    <text evidence="3">The sequence shown here is derived from an EMBL/GenBank/DDBJ whole genome shotgun (WGS) entry which is preliminary data.</text>
</comment>
<keyword evidence="4" id="KW-1185">Reference proteome</keyword>
<evidence type="ECO:0000313" key="3">
    <source>
        <dbReference type="EMBL" id="KAJ3126874.1"/>
    </source>
</evidence>
<dbReference type="EMBL" id="JADGJH010000537">
    <property type="protein sequence ID" value="KAJ3126874.1"/>
    <property type="molecule type" value="Genomic_DNA"/>
</dbReference>
<sequence>MAHPEWPSLTIVGVHSWREILRNHLTHDLLGKIFYRLALIFRHEFTLPSNLRVVQSPPIAELRRLQLASGVHVCPSEQEGFGHYINEARALSALVITTNHPPMNEFIVDNVTGILVQHDPPFFEGYQGMAPYFKSVANVRKDHICTGVSRVLAMDTDARKFMGKKARAAYEFDTNVMASNLINFGDEALARLK</sequence>
<keyword evidence="1" id="KW-0328">Glycosyltransferase</keyword>
<evidence type="ECO:0000259" key="2">
    <source>
        <dbReference type="Pfam" id="PF00534"/>
    </source>
</evidence>
<dbReference type="GO" id="GO:0016757">
    <property type="term" value="F:glycosyltransferase activity"/>
    <property type="evidence" value="ECO:0007669"/>
    <property type="project" value="UniProtKB-KW"/>
</dbReference>
<evidence type="ECO:0000256" key="1">
    <source>
        <dbReference type="ARBA" id="ARBA00022676"/>
    </source>
</evidence>
<gene>
    <name evidence="3" type="ORF">HK100_010034</name>
</gene>
<dbReference type="InterPro" id="IPR001296">
    <property type="entry name" value="Glyco_trans_1"/>
</dbReference>